<dbReference type="InterPro" id="IPR011990">
    <property type="entry name" value="TPR-like_helical_dom_sf"/>
</dbReference>
<dbReference type="SUPFAM" id="SSF48452">
    <property type="entry name" value="TPR-like"/>
    <property type="match status" value="1"/>
</dbReference>
<dbReference type="InterPro" id="IPR013105">
    <property type="entry name" value="TPR_2"/>
</dbReference>
<dbReference type="PROSITE" id="PS50005">
    <property type="entry name" value="TPR"/>
    <property type="match status" value="1"/>
</dbReference>
<dbReference type="InterPro" id="IPR019734">
    <property type="entry name" value="TPR_rpt"/>
</dbReference>
<evidence type="ECO:0000256" key="1">
    <source>
        <dbReference type="ARBA" id="ARBA00022737"/>
    </source>
</evidence>
<protein>
    <submittedName>
        <fullName evidence="4">Tetratricopeptide (TPR) repeat protein</fullName>
    </submittedName>
</protein>
<dbReference type="Pfam" id="PF18801">
    <property type="entry name" value="RapH_N"/>
    <property type="match status" value="1"/>
</dbReference>
<sequence>MKQLISSETVATKLNNWYAFIRKNQVSEAQHIKAQIETELDHMEEDQNVLLYYSLLDFRHQLMLSYVKPHLATEINGSLALIEEKKEVIVNHQLGDIIQYYFWFFKGMYEFRRNNFPTAISFYKKAEKKITMVVDDVEKAEFYYKLSEIYYHMKQNYYSMHYAHLASNIFSAHKGLEEKKIYCDFIIAGNLKDSLKYDEALEKYTQALFAASKTNNKNLIASACYNVGICYFYRHELDKAAKYMEEALDIFGQETSSYVPKVLYTLMFIKVKQRNNEKASILYKQGMRAAHSLNNEEYIAKLTILNELYLGEGNNEIIELEFDYLESKNLYEAVEELSIEAAKYYSENRLFEESVYYFNKNIKARQKIQKGDEVHEG</sequence>
<feature type="repeat" description="TPR" evidence="3">
    <location>
        <begin position="221"/>
        <end position="254"/>
    </location>
</feature>
<evidence type="ECO:0000313" key="5">
    <source>
        <dbReference type="Proteomes" id="UP001223586"/>
    </source>
</evidence>
<dbReference type="EMBL" id="JAUSTT010000011">
    <property type="protein sequence ID" value="MDQ0176252.1"/>
    <property type="molecule type" value="Genomic_DNA"/>
</dbReference>
<keyword evidence="2 3" id="KW-0802">TPR repeat</keyword>
<keyword evidence="1" id="KW-0677">Repeat</keyword>
<name>A0ABT9WTN2_9BACI</name>
<evidence type="ECO:0000313" key="4">
    <source>
        <dbReference type="EMBL" id="MDQ0176252.1"/>
    </source>
</evidence>
<gene>
    <name evidence="4" type="ORF">J2S08_002089</name>
</gene>
<evidence type="ECO:0000256" key="3">
    <source>
        <dbReference type="PROSITE-ProRule" id="PRU00339"/>
    </source>
</evidence>
<comment type="caution">
    <text evidence="4">The sequence shown here is derived from an EMBL/GenBank/DDBJ whole genome shotgun (WGS) entry which is preliminary data.</text>
</comment>
<organism evidence="4 5">
    <name type="scientific">Bacillus chungangensis</name>
    <dbReference type="NCBI Taxonomy" id="587633"/>
    <lineage>
        <taxon>Bacteria</taxon>
        <taxon>Bacillati</taxon>
        <taxon>Bacillota</taxon>
        <taxon>Bacilli</taxon>
        <taxon>Bacillales</taxon>
        <taxon>Bacillaceae</taxon>
        <taxon>Bacillus</taxon>
    </lineage>
</organism>
<reference evidence="4 5" key="1">
    <citation type="submission" date="2023-07" db="EMBL/GenBank/DDBJ databases">
        <title>Genomic Encyclopedia of Type Strains, Phase IV (KMG-IV): sequencing the most valuable type-strain genomes for metagenomic binning, comparative biology and taxonomic classification.</title>
        <authorList>
            <person name="Goeker M."/>
        </authorList>
    </citation>
    <scope>NUCLEOTIDE SEQUENCE [LARGE SCALE GENOMIC DNA]</scope>
    <source>
        <strain evidence="4 5">DSM 23837</strain>
    </source>
</reference>
<dbReference type="RefSeq" id="WP_307229268.1">
    <property type="nucleotide sequence ID" value="NZ_JAUSTT010000011.1"/>
</dbReference>
<dbReference type="SMART" id="SM00028">
    <property type="entry name" value="TPR"/>
    <property type="match status" value="3"/>
</dbReference>
<proteinExistence type="predicted"/>
<evidence type="ECO:0000256" key="2">
    <source>
        <dbReference type="ARBA" id="ARBA00022803"/>
    </source>
</evidence>
<dbReference type="Proteomes" id="UP001223586">
    <property type="component" value="Unassembled WGS sequence"/>
</dbReference>
<accession>A0ABT9WTN2</accession>
<dbReference type="Gene3D" id="1.25.40.10">
    <property type="entry name" value="Tetratricopeptide repeat domain"/>
    <property type="match status" value="2"/>
</dbReference>
<keyword evidence="5" id="KW-1185">Reference proteome</keyword>
<dbReference type="Pfam" id="PF07719">
    <property type="entry name" value="TPR_2"/>
    <property type="match status" value="1"/>
</dbReference>